<keyword evidence="3" id="KW-1185">Reference proteome</keyword>
<dbReference type="InterPro" id="IPR052392">
    <property type="entry name" value="Kelch-BTB_domain-containing"/>
</dbReference>
<dbReference type="InterPro" id="IPR015915">
    <property type="entry name" value="Kelch-typ_b-propeller"/>
</dbReference>
<reference evidence="2 3" key="1">
    <citation type="journal article" date="2017" name="Nat. Ecol. Evol.">
        <title>Scallop genome provides insights into evolution of bilaterian karyotype and development.</title>
        <authorList>
            <person name="Wang S."/>
            <person name="Zhang J."/>
            <person name="Jiao W."/>
            <person name="Li J."/>
            <person name="Xun X."/>
            <person name="Sun Y."/>
            <person name="Guo X."/>
            <person name="Huan P."/>
            <person name="Dong B."/>
            <person name="Zhang L."/>
            <person name="Hu X."/>
            <person name="Sun X."/>
            <person name="Wang J."/>
            <person name="Zhao C."/>
            <person name="Wang Y."/>
            <person name="Wang D."/>
            <person name="Huang X."/>
            <person name="Wang R."/>
            <person name="Lv J."/>
            <person name="Li Y."/>
            <person name="Zhang Z."/>
            <person name="Liu B."/>
            <person name="Lu W."/>
            <person name="Hui Y."/>
            <person name="Liang J."/>
            <person name="Zhou Z."/>
            <person name="Hou R."/>
            <person name="Li X."/>
            <person name="Liu Y."/>
            <person name="Li H."/>
            <person name="Ning X."/>
            <person name="Lin Y."/>
            <person name="Zhao L."/>
            <person name="Xing Q."/>
            <person name="Dou J."/>
            <person name="Li Y."/>
            <person name="Mao J."/>
            <person name="Guo H."/>
            <person name="Dou H."/>
            <person name="Li T."/>
            <person name="Mu C."/>
            <person name="Jiang W."/>
            <person name="Fu Q."/>
            <person name="Fu X."/>
            <person name="Miao Y."/>
            <person name="Liu J."/>
            <person name="Yu Q."/>
            <person name="Li R."/>
            <person name="Liao H."/>
            <person name="Li X."/>
            <person name="Kong Y."/>
            <person name="Jiang Z."/>
            <person name="Chourrout D."/>
            <person name="Li R."/>
            <person name="Bao Z."/>
        </authorList>
    </citation>
    <scope>NUCLEOTIDE SEQUENCE [LARGE SCALE GENOMIC DNA]</scope>
    <source>
        <strain evidence="2 3">PY_sf001</strain>
    </source>
</reference>
<dbReference type="PANTHER" id="PTHR46375">
    <property type="entry name" value="KELCH REPEAT AND BTB DOMAIN-CONTAINING PROTEIN 13-RELATED"/>
    <property type="match status" value="1"/>
</dbReference>
<proteinExistence type="predicted"/>
<dbReference type="STRING" id="6573.A0A210Q7M3"/>
<dbReference type="PANTHER" id="PTHR46375:SF3">
    <property type="entry name" value="KELCH REPEAT AND BTB DOMAIN-CONTAINING PROTEIN 13"/>
    <property type="match status" value="1"/>
</dbReference>
<keyword evidence="1" id="KW-0880">Kelch repeat</keyword>
<dbReference type="EMBL" id="NEDP02004694">
    <property type="protein sequence ID" value="OWF44721.1"/>
    <property type="molecule type" value="Genomic_DNA"/>
</dbReference>
<comment type="caution">
    <text evidence="2">The sequence shown here is derived from an EMBL/GenBank/DDBJ whole genome shotgun (WGS) entry which is preliminary data.</text>
</comment>
<dbReference type="Pfam" id="PF24681">
    <property type="entry name" value="Kelch_KLHDC2_KLHL20_DRC7"/>
    <property type="match status" value="1"/>
</dbReference>
<gene>
    <name evidence="2" type="ORF">KP79_PYT06904</name>
</gene>
<evidence type="ECO:0000256" key="1">
    <source>
        <dbReference type="ARBA" id="ARBA00022441"/>
    </source>
</evidence>
<evidence type="ECO:0000313" key="3">
    <source>
        <dbReference type="Proteomes" id="UP000242188"/>
    </source>
</evidence>
<organism evidence="2 3">
    <name type="scientific">Mizuhopecten yessoensis</name>
    <name type="common">Japanese scallop</name>
    <name type="synonym">Patinopecten yessoensis</name>
    <dbReference type="NCBI Taxonomy" id="6573"/>
    <lineage>
        <taxon>Eukaryota</taxon>
        <taxon>Metazoa</taxon>
        <taxon>Spiralia</taxon>
        <taxon>Lophotrochozoa</taxon>
        <taxon>Mollusca</taxon>
        <taxon>Bivalvia</taxon>
        <taxon>Autobranchia</taxon>
        <taxon>Pteriomorphia</taxon>
        <taxon>Pectinida</taxon>
        <taxon>Pectinoidea</taxon>
        <taxon>Pectinidae</taxon>
        <taxon>Mizuhopecten</taxon>
    </lineage>
</organism>
<accession>A0A210Q7M3</accession>
<dbReference type="AlphaFoldDB" id="A0A210Q7M3"/>
<sequence length="393" mass="44098">MECQKHNASNSLYPNLIHECLDPESKKHLAAYFCEGCFSHKECINSANVQQYLEISRTLHHEKLQYECENFLRNNNMCRRLSLEPRSRNEASRYQLMFTGNREDRSSRPLDLHLYDCRKNFQKTCRIPELSNVGVGCAVCCLQDNGYDAPHVYVSGGGKCSGDVYHCDIVMNKRKKCSKRLVKGRSHHCMTCVQNKLYVLGGQCSKGETIRTVEEFAPKRHSWKTVGNLEIGVRSATAVIHNSQIYVFGGILDMGKETSIVQMFDPKTKTSKILASLPFPVSGGQAVVREGKIFVTCGNGRLVSYDPASDQHVICTNMPVCCTNFAMFAEREGIFFAGGKTPNDDNVLKTVYVYSPENCTWHVTDKDLSVPLSVYGSCSVEIPADYGLVPFFS</sequence>
<dbReference type="Gene3D" id="2.120.10.80">
    <property type="entry name" value="Kelch-type beta propeller"/>
    <property type="match status" value="2"/>
</dbReference>
<dbReference type="SUPFAM" id="SSF117281">
    <property type="entry name" value="Kelch motif"/>
    <property type="match status" value="1"/>
</dbReference>
<dbReference type="Proteomes" id="UP000242188">
    <property type="component" value="Unassembled WGS sequence"/>
</dbReference>
<dbReference type="OrthoDB" id="6057411at2759"/>
<dbReference type="InterPro" id="IPR006652">
    <property type="entry name" value="Kelch_1"/>
</dbReference>
<evidence type="ECO:0000313" key="2">
    <source>
        <dbReference type="EMBL" id="OWF44721.1"/>
    </source>
</evidence>
<name>A0A210Q7M3_MIZYE</name>
<dbReference type="SMART" id="SM00612">
    <property type="entry name" value="Kelch"/>
    <property type="match status" value="4"/>
</dbReference>
<protein>
    <submittedName>
        <fullName evidence="2">Kelch-like protein 35</fullName>
    </submittedName>
</protein>